<feature type="compositionally biased region" description="Low complexity" evidence="1">
    <location>
        <begin position="61"/>
        <end position="77"/>
    </location>
</feature>
<evidence type="ECO:0000313" key="2">
    <source>
        <dbReference type="EMBL" id="PFX31499.1"/>
    </source>
</evidence>
<proteinExistence type="predicted"/>
<organism evidence="2 3">
    <name type="scientific">Stylophora pistillata</name>
    <name type="common">Smooth cauliflower coral</name>
    <dbReference type="NCBI Taxonomy" id="50429"/>
    <lineage>
        <taxon>Eukaryota</taxon>
        <taxon>Metazoa</taxon>
        <taxon>Cnidaria</taxon>
        <taxon>Anthozoa</taxon>
        <taxon>Hexacorallia</taxon>
        <taxon>Scleractinia</taxon>
        <taxon>Astrocoeniina</taxon>
        <taxon>Pocilloporidae</taxon>
        <taxon>Stylophora</taxon>
    </lineage>
</organism>
<dbReference type="EMBL" id="LSMT01000035">
    <property type="protein sequence ID" value="PFX31499.1"/>
    <property type="molecule type" value="Genomic_DNA"/>
</dbReference>
<evidence type="ECO:0000313" key="3">
    <source>
        <dbReference type="Proteomes" id="UP000225706"/>
    </source>
</evidence>
<feature type="region of interest" description="Disordered" evidence="1">
    <location>
        <begin position="61"/>
        <end position="86"/>
    </location>
</feature>
<accession>A0A2B4SQV7</accession>
<name>A0A2B4SQV7_STYPI</name>
<reference evidence="3" key="1">
    <citation type="journal article" date="2017" name="bioRxiv">
        <title>Comparative analysis of the genomes of Stylophora pistillata and Acropora digitifera provides evidence for extensive differences between species of corals.</title>
        <authorList>
            <person name="Voolstra C.R."/>
            <person name="Li Y."/>
            <person name="Liew Y.J."/>
            <person name="Baumgarten S."/>
            <person name="Zoccola D."/>
            <person name="Flot J.-F."/>
            <person name="Tambutte S."/>
            <person name="Allemand D."/>
            <person name="Aranda M."/>
        </authorList>
    </citation>
    <scope>NUCLEOTIDE SEQUENCE [LARGE SCALE GENOMIC DNA]</scope>
</reference>
<keyword evidence="3" id="KW-1185">Reference proteome</keyword>
<comment type="caution">
    <text evidence="2">The sequence shown here is derived from an EMBL/GenBank/DDBJ whole genome shotgun (WGS) entry which is preliminary data.</text>
</comment>
<protein>
    <submittedName>
        <fullName evidence="2">Uncharacterized protein</fullName>
    </submittedName>
</protein>
<sequence>MSLGRHSSRESDATPQAWLTIQILVSSMMRVWIGPGYKILILSTSAPHQIECDVIPKTVVTTSSSTVGGGKTSSTSGEEYQPAVGK</sequence>
<dbReference type="Proteomes" id="UP000225706">
    <property type="component" value="Unassembled WGS sequence"/>
</dbReference>
<dbReference type="AlphaFoldDB" id="A0A2B4SQV7"/>
<evidence type="ECO:0000256" key="1">
    <source>
        <dbReference type="SAM" id="MobiDB-lite"/>
    </source>
</evidence>
<gene>
    <name evidence="2" type="ORF">AWC38_SpisGene3746</name>
</gene>